<dbReference type="InParanoid" id="A0A4S2MKD2"/>
<evidence type="ECO:0000313" key="5">
    <source>
        <dbReference type="Proteomes" id="UP000298138"/>
    </source>
</evidence>
<feature type="compositionally biased region" description="Polar residues" evidence="2">
    <location>
        <begin position="76"/>
        <end position="91"/>
    </location>
</feature>
<gene>
    <name evidence="4" type="ORF">EX30DRAFT_200348</name>
</gene>
<accession>A0A4S2MKD2</accession>
<keyword evidence="1" id="KW-0479">Metal-binding</keyword>
<organism evidence="4 5">
    <name type="scientific">Ascodesmis nigricans</name>
    <dbReference type="NCBI Taxonomy" id="341454"/>
    <lineage>
        <taxon>Eukaryota</taxon>
        <taxon>Fungi</taxon>
        <taxon>Dikarya</taxon>
        <taxon>Ascomycota</taxon>
        <taxon>Pezizomycotina</taxon>
        <taxon>Pezizomycetes</taxon>
        <taxon>Pezizales</taxon>
        <taxon>Ascodesmidaceae</taxon>
        <taxon>Ascodesmis</taxon>
    </lineage>
</organism>
<keyword evidence="5" id="KW-1185">Reference proteome</keyword>
<evidence type="ECO:0000313" key="4">
    <source>
        <dbReference type="EMBL" id="TGZ77461.1"/>
    </source>
</evidence>
<feature type="compositionally biased region" description="Low complexity" evidence="2">
    <location>
        <begin position="352"/>
        <end position="366"/>
    </location>
</feature>
<dbReference type="AlphaFoldDB" id="A0A4S2MKD2"/>
<keyword evidence="1" id="KW-0862">Zinc</keyword>
<dbReference type="OrthoDB" id="1939603at2759"/>
<feature type="compositionally biased region" description="Low complexity" evidence="2">
    <location>
        <begin position="38"/>
        <end position="54"/>
    </location>
</feature>
<dbReference type="PANTHER" id="PTHR36167:SF3">
    <property type="entry name" value="C2H2 FINGER DOMAIN TRANSCRIPTION FACTOR (EUROFUNG)-RELATED"/>
    <property type="match status" value="1"/>
</dbReference>
<dbReference type="CDD" id="cd22249">
    <property type="entry name" value="UDM1_RNF168_RNF169-like"/>
    <property type="match status" value="1"/>
</dbReference>
<dbReference type="InterPro" id="IPR013087">
    <property type="entry name" value="Znf_C2H2_type"/>
</dbReference>
<feature type="domain" description="C2H2-type" evidence="3">
    <location>
        <begin position="285"/>
        <end position="316"/>
    </location>
</feature>
<feature type="compositionally biased region" description="Basic and acidic residues" evidence="2">
    <location>
        <begin position="328"/>
        <end position="351"/>
    </location>
</feature>
<keyword evidence="1" id="KW-0863">Zinc-finger</keyword>
<feature type="compositionally biased region" description="Low complexity" evidence="2">
    <location>
        <begin position="219"/>
        <end position="228"/>
    </location>
</feature>
<dbReference type="InterPro" id="IPR039327">
    <property type="entry name" value="CON7-like"/>
</dbReference>
<dbReference type="PROSITE" id="PS00028">
    <property type="entry name" value="ZINC_FINGER_C2H2_1"/>
    <property type="match status" value="1"/>
</dbReference>
<feature type="compositionally biased region" description="Low complexity" evidence="2">
    <location>
        <begin position="151"/>
        <end position="172"/>
    </location>
</feature>
<feature type="compositionally biased region" description="Polar residues" evidence="2">
    <location>
        <begin position="122"/>
        <end position="142"/>
    </location>
</feature>
<protein>
    <recommendedName>
        <fullName evidence="3">C2H2-type domain-containing protein</fullName>
    </recommendedName>
</protein>
<dbReference type="PANTHER" id="PTHR36167">
    <property type="entry name" value="C2H2 FINGER DOMAIN TRANSCRIPTION FACTOR (EUROFUNG)-RELATED"/>
    <property type="match status" value="1"/>
</dbReference>
<dbReference type="PROSITE" id="PS50157">
    <property type="entry name" value="ZINC_FINGER_C2H2_2"/>
    <property type="match status" value="1"/>
</dbReference>
<feature type="compositionally biased region" description="Polar residues" evidence="2">
    <location>
        <begin position="404"/>
        <end position="443"/>
    </location>
</feature>
<dbReference type="GO" id="GO:0006355">
    <property type="term" value="P:regulation of DNA-templated transcription"/>
    <property type="evidence" value="ECO:0007669"/>
    <property type="project" value="InterPro"/>
</dbReference>
<sequence>MVAPYSPASQQQYQQNGNAQHQPLRNGHPMDNRNPGEYQSGAALSSSSYPYSASHLEPHSSEQSASSQHPQSASQGARSPYSNSGTPTSETGPIYAASRTPAYPADQIVGRPYVDNPHRYPTASSSSGGMTHNLTAIAPSTKTEPKVSEDPSVAAPSPSGYASPGPYAAPSYTPEHHPMNPGYGHHPAAPTQYMSRDGGWSPYGPPPHAMSPYGPHTPSPTTMAAAPPGMVSTARPMSASKANRKRAGDQPNGHPLSQVYSFVPIPGAQQNKRPRRRYEEIERMYKCGWNGCEKAYGTLNHLNAHVTMQGHGVKRTPEEFKEIRKEWKARKKEEEAQRKAQEEENRRRQQEEAAAAAATSTGAESQSSVAAVAAASAYAGAVPQQRTLPPLGYQPNVSLPNGVQYTTTSAPTASMDSIPQYGQPQMYSGYPTSQYPGQPQPIYSSQQQRAAPAQSNGNVSSSTGSSYNS</sequence>
<feature type="region of interest" description="Disordered" evidence="2">
    <location>
        <begin position="328"/>
        <end position="366"/>
    </location>
</feature>
<name>A0A4S2MKD2_9PEZI</name>
<proteinExistence type="predicted"/>
<feature type="compositionally biased region" description="Low complexity" evidence="2">
    <location>
        <begin position="1"/>
        <end position="22"/>
    </location>
</feature>
<feature type="compositionally biased region" description="Low complexity" evidence="2">
    <location>
        <begin position="444"/>
        <end position="469"/>
    </location>
</feature>
<dbReference type="EMBL" id="ML220153">
    <property type="protein sequence ID" value="TGZ77461.1"/>
    <property type="molecule type" value="Genomic_DNA"/>
</dbReference>
<evidence type="ECO:0000256" key="1">
    <source>
        <dbReference type="PROSITE-ProRule" id="PRU00042"/>
    </source>
</evidence>
<dbReference type="STRING" id="341454.A0A4S2MKD2"/>
<feature type="region of interest" description="Disordered" evidence="2">
    <location>
        <begin position="404"/>
        <end position="469"/>
    </location>
</feature>
<evidence type="ECO:0000259" key="3">
    <source>
        <dbReference type="PROSITE" id="PS50157"/>
    </source>
</evidence>
<feature type="compositionally biased region" description="Low complexity" evidence="2">
    <location>
        <begin position="61"/>
        <end position="75"/>
    </location>
</feature>
<feature type="region of interest" description="Disordered" evidence="2">
    <location>
        <begin position="1"/>
        <end position="260"/>
    </location>
</feature>
<evidence type="ECO:0000256" key="2">
    <source>
        <dbReference type="SAM" id="MobiDB-lite"/>
    </source>
</evidence>
<dbReference type="GO" id="GO:0008270">
    <property type="term" value="F:zinc ion binding"/>
    <property type="evidence" value="ECO:0007669"/>
    <property type="project" value="UniProtKB-KW"/>
</dbReference>
<dbReference type="Proteomes" id="UP000298138">
    <property type="component" value="Unassembled WGS sequence"/>
</dbReference>
<reference evidence="4 5" key="1">
    <citation type="submission" date="2019-04" db="EMBL/GenBank/DDBJ databases">
        <title>Comparative genomics and transcriptomics to analyze fruiting body development in filamentous ascomycetes.</title>
        <authorList>
            <consortium name="DOE Joint Genome Institute"/>
            <person name="Lutkenhaus R."/>
            <person name="Traeger S."/>
            <person name="Breuer J."/>
            <person name="Kuo A."/>
            <person name="Lipzen A."/>
            <person name="Pangilinan J."/>
            <person name="Dilworth D."/>
            <person name="Sandor L."/>
            <person name="Poggeler S."/>
            <person name="Barry K."/>
            <person name="Grigoriev I.V."/>
            <person name="Nowrousian M."/>
        </authorList>
    </citation>
    <scope>NUCLEOTIDE SEQUENCE [LARGE SCALE GENOMIC DNA]</scope>
    <source>
        <strain evidence="4 5">CBS 389.68</strain>
    </source>
</reference>